<evidence type="ECO:0000256" key="4">
    <source>
        <dbReference type="ARBA" id="ARBA00022517"/>
    </source>
</evidence>
<name>A0A330LMI8_9GAMM</name>
<dbReference type="GO" id="GO:0042254">
    <property type="term" value="P:ribosome biogenesis"/>
    <property type="evidence" value="ECO:0007669"/>
    <property type="project" value="UniProtKB-KW"/>
</dbReference>
<comment type="function">
    <text evidence="1">Plays a role in synthesis, processing and/or stability of 23S rRNA.</text>
</comment>
<keyword evidence="8" id="KW-1185">Reference proteome</keyword>
<evidence type="ECO:0000256" key="6">
    <source>
        <dbReference type="SAM" id="MobiDB-lite"/>
    </source>
</evidence>
<evidence type="ECO:0000256" key="3">
    <source>
        <dbReference type="ARBA" id="ARBA00015716"/>
    </source>
</evidence>
<evidence type="ECO:0000313" key="7">
    <source>
        <dbReference type="EMBL" id="SQD77446.1"/>
    </source>
</evidence>
<comment type="similarity">
    <text evidence="2">Belongs to the DUF177 domain family.</text>
</comment>
<dbReference type="EMBL" id="LS483250">
    <property type="protein sequence ID" value="SQD77446.1"/>
    <property type="molecule type" value="Genomic_DNA"/>
</dbReference>
<feature type="region of interest" description="Disordered" evidence="6">
    <location>
        <begin position="167"/>
        <end position="193"/>
    </location>
</feature>
<reference evidence="8" key="1">
    <citation type="submission" date="2018-05" db="EMBL/GenBank/DDBJ databases">
        <authorList>
            <person name="Cea G.-C."/>
            <person name="William W."/>
        </authorList>
    </citation>
    <scope>NUCLEOTIDE SEQUENCE [LARGE SCALE GENOMIC DNA]</scope>
    <source>
        <strain evidence="8">DB21MT 5</strain>
    </source>
</reference>
<dbReference type="Pfam" id="PF02620">
    <property type="entry name" value="YceD"/>
    <property type="match status" value="1"/>
</dbReference>
<dbReference type="Proteomes" id="UP000250163">
    <property type="component" value="Chromosome MORIYA"/>
</dbReference>
<proteinExistence type="inferred from homology"/>
<evidence type="ECO:0000256" key="1">
    <source>
        <dbReference type="ARBA" id="ARBA00002868"/>
    </source>
</evidence>
<dbReference type="PANTHER" id="PTHR38099">
    <property type="entry name" value="LARGE RIBOSOMAL RNA SUBUNIT ACCUMULATION PROTEIN YCED"/>
    <property type="match status" value="1"/>
</dbReference>
<protein>
    <recommendedName>
        <fullName evidence="3">Large ribosomal RNA subunit accumulation protein YceD</fullName>
    </recommendedName>
    <alternativeName>
        <fullName evidence="5">23S rRNA accumulation protein YceD</fullName>
    </alternativeName>
</protein>
<organism evidence="7 8">
    <name type="scientific">Moritella yayanosii</name>
    <dbReference type="NCBI Taxonomy" id="69539"/>
    <lineage>
        <taxon>Bacteria</taxon>
        <taxon>Pseudomonadati</taxon>
        <taxon>Pseudomonadota</taxon>
        <taxon>Gammaproteobacteria</taxon>
        <taxon>Alteromonadales</taxon>
        <taxon>Moritellaceae</taxon>
        <taxon>Moritella</taxon>
    </lineage>
</organism>
<dbReference type="InterPro" id="IPR003772">
    <property type="entry name" value="YceD"/>
</dbReference>
<sequence length="193" mass="21522">MIFFHFPFDSNMMNLYYSQPMKKVKLPVTVDPYRTAQQKLDFNTRVEAHLLKRITDATAGEPSDADVSISFSKDSQGLVVIQGSVSLTVNLECQRCGGIFTQACETEFRFSPVKNDSQADDLPDAYEPIELDANGEVNPISFIEDEVIINLPLVALHSEEDCSVNPNNMSFGDIEPADEQPNPFAALSKLKRK</sequence>
<dbReference type="InterPro" id="IPR039255">
    <property type="entry name" value="YceD_bac"/>
</dbReference>
<gene>
    <name evidence="7" type="primary">yceD</name>
    <name evidence="7" type="ORF">MORIYA_0968</name>
</gene>
<dbReference type="GO" id="GO:0005829">
    <property type="term" value="C:cytosol"/>
    <property type="evidence" value="ECO:0007669"/>
    <property type="project" value="TreeGrafter"/>
</dbReference>
<dbReference type="PANTHER" id="PTHR38099:SF1">
    <property type="entry name" value="LARGE RIBOSOMAL RNA SUBUNIT ACCUMULATION PROTEIN YCED"/>
    <property type="match status" value="1"/>
</dbReference>
<dbReference type="KEGG" id="mya:MORIYA_0968"/>
<evidence type="ECO:0000313" key="8">
    <source>
        <dbReference type="Proteomes" id="UP000250163"/>
    </source>
</evidence>
<dbReference type="AlphaFoldDB" id="A0A330LMI8"/>
<dbReference type="NCBIfam" id="NF008395">
    <property type="entry name" value="PRK11193.1"/>
    <property type="match status" value="1"/>
</dbReference>
<accession>A0A330LMI8</accession>
<evidence type="ECO:0000256" key="2">
    <source>
        <dbReference type="ARBA" id="ARBA00010740"/>
    </source>
</evidence>
<keyword evidence="4" id="KW-0690">Ribosome biogenesis</keyword>
<evidence type="ECO:0000256" key="5">
    <source>
        <dbReference type="ARBA" id="ARBA00031841"/>
    </source>
</evidence>